<feature type="region of interest" description="Disordered" evidence="2">
    <location>
        <begin position="487"/>
        <end position="514"/>
    </location>
</feature>
<evidence type="ECO:0000256" key="1">
    <source>
        <dbReference type="PROSITE-ProRule" id="PRU00023"/>
    </source>
</evidence>
<feature type="region of interest" description="Disordered" evidence="2">
    <location>
        <begin position="246"/>
        <end position="294"/>
    </location>
</feature>
<feature type="repeat" description="ANK" evidence="1">
    <location>
        <begin position="388"/>
        <end position="420"/>
    </location>
</feature>
<dbReference type="InterPro" id="IPR002110">
    <property type="entry name" value="Ankyrin_rpt"/>
</dbReference>
<accession>A0A7S2A163</accession>
<evidence type="ECO:0000256" key="2">
    <source>
        <dbReference type="SAM" id="MobiDB-lite"/>
    </source>
</evidence>
<feature type="compositionally biased region" description="Polar residues" evidence="2">
    <location>
        <begin position="31"/>
        <end position="41"/>
    </location>
</feature>
<feature type="compositionally biased region" description="Polar residues" evidence="2">
    <location>
        <begin position="86"/>
        <end position="110"/>
    </location>
</feature>
<sequence>MLPTSTANHEVAQFISHHSAGNPLPAPPSQMSPAGTMPTAQSTVDSSQQALFWQLHHQMFPNGMYSVPAPAVMTMSNAPAALSNQAQHVVSAGSAPSMTPSNKTASNSGANPDGPKEQKLAKVPANQLSARTFISLGGIHYVANNNTTTTANGAQAITANTPAVTRNVSMKSDESSKINTSSTIAPNQLSSLHDKLRHEEVIHAMRLQQRQPILFNPPKSKSGQSTEETKTKEVEVVVVPPLQEMTNEKSSRMSPGPVCPSAGGANDSTDSTTSVAGKHALSDSAQSAEQRQRHKYRKVIGGKIPAPLKKLSTTGNISPQKFLDDLLRSRGYSTKQFCSLEGGYYCKPTPLQKASYGTKIVQAVRSSDDSLLRRFLQFGLSRNPCNAFGESLLHMVCRRGNYKLLKLLSDFGCYIQVSDDFGRTPLHDACWTTEPDFDCVDLILNVDVRLLHIVDCRGAAPLAYVKRDNWGKWIEYFNRTKDKYWPPRDIKKDGEEPPPELCQEAAHSKPVPDPTGAADLSIATLLASGQANVDEMPGLTSQLKANKGESEGNSVLSCEKRTDSTQEQKGLTYSKRSIIPNNTAITASQISSSA</sequence>
<proteinExistence type="predicted"/>
<keyword evidence="1" id="KW-0040">ANK repeat</keyword>
<gene>
    <name evidence="3" type="ORF">DBRI1063_LOCUS23727</name>
</gene>
<dbReference type="InterPro" id="IPR036770">
    <property type="entry name" value="Ankyrin_rpt-contain_sf"/>
</dbReference>
<feature type="region of interest" description="Disordered" evidence="2">
    <location>
        <begin position="86"/>
        <end position="121"/>
    </location>
</feature>
<dbReference type="Pfam" id="PF12796">
    <property type="entry name" value="Ank_2"/>
    <property type="match status" value="1"/>
</dbReference>
<dbReference type="SMART" id="SM00248">
    <property type="entry name" value="ANK"/>
    <property type="match status" value="2"/>
</dbReference>
<dbReference type="SUPFAM" id="SSF48403">
    <property type="entry name" value="Ankyrin repeat"/>
    <property type="match status" value="1"/>
</dbReference>
<dbReference type="EMBL" id="HBGN01036976">
    <property type="protein sequence ID" value="CAD9354914.1"/>
    <property type="molecule type" value="Transcribed_RNA"/>
</dbReference>
<feature type="compositionally biased region" description="Polar residues" evidence="2">
    <location>
        <begin position="266"/>
        <end position="275"/>
    </location>
</feature>
<feature type="region of interest" description="Disordered" evidence="2">
    <location>
        <begin position="543"/>
        <end position="575"/>
    </location>
</feature>
<dbReference type="Gene3D" id="1.25.40.20">
    <property type="entry name" value="Ankyrin repeat-containing domain"/>
    <property type="match status" value="1"/>
</dbReference>
<organism evidence="3">
    <name type="scientific">Ditylum brightwellii</name>
    <dbReference type="NCBI Taxonomy" id="49249"/>
    <lineage>
        <taxon>Eukaryota</taxon>
        <taxon>Sar</taxon>
        <taxon>Stramenopiles</taxon>
        <taxon>Ochrophyta</taxon>
        <taxon>Bacillariophyta</taxon>
        <taxon>Mediophyceae</taxon>
        <taxon>Lithodesmiophycidae</taxon>
        <taxon>Lithodesmiales</taxon>
        <taxon>Lithodesmiaceae</taxon>
        <taxon>Ditylum</taxon>
    </lineage>
</organism>
<dbReference type="AlphaFoldDB" id="A0A7S2A163"/>
<name>A0A7S2A163_9STRA</name>
<dbReference type="PROSITE" id="PS50088">
    <property type="entry name" value="ANK_REPEAT"/>
    <property type="match status" value="1"/>
</dbReference>
<feature type="region of interest" description="Disordered" evidence="2">
    <location>
        <begin position="18"/>
        <end position="41"/>
    </location>
</feature>
<protein>
    <submittedName>
        <fullName evidence="3">Uncharacterized protein</fullName>
    </submittedName>
</protein>
<reference evidence="3" key="1">
    <citation type="submission" date="2021-01" db="EMBL/GenBank/DDBJ databases">
        <authorList>
            <person name="Corre E."/>
            <person name="Pelletier E."/>
            <person name="Niang G."/>
            <person name="Scheremetjew M."/>
            <person name="Finn R."/>
            <person name="Kale V."/>
            <person name="Holt S."/>
            <person name="Cochrane G."/>
            <person name="Meng A."/>
            <person name="Brown T."/>
            <person name="Cohen L."/>
        </authorList>
    </citation>
    <scope>NUCLEOTIDE SEQUENCE</scope>
    <source>
        <strain evidence="3">Pop2</strain>
    </source>
</reference>
<evidence type="ECO:0000313" key="3">
    <source>
        <dbReference type="EMBL" id="CAD9354914.1"/>
    </source>
</evidence>